<organism evidence="2 3">
    <name type="scientific">Pleurodeles waltl</name>
    <name type="common">Iberian ribbed newt</name>
    <dbReference type="NCBI Taxonomy" id="8319"/>
    <lineage>
        <taxon>Eukaryota</taxon>
        <taxon>Metazoa</taxon>
        <taxon>Chordata</taxon>
        <taxon>Craniata</taxon>
        <taxon>Vertebrata</taxon>
        <taxon>Euteleostomi</taxon>
        <taxon>Amphibia</taxon>
        <taxon>Batrachia</taxon>
        <taxon>Caudata</taxon>
        <taxon>Salamandroidea</taxon>
        <taxon>Salamandridae</taxon>
        <taxon>Pleurodelinae</taxon>
        <taxon>Pleurodeles</taxon>
    </lineage>
</organism>
<feature type="region of interest" description="Disordered" evidence="1">
    <location>
        <begin position="1"/>
        <end position="85"/>
    </location>
</feature>
<feature type="compositionally biased region" description="Basic and acidic residues" evidence="1">
    <location>
        <begin position="56"/>
        <end position="74"/>
    </location>
</feature>
<protein>
    <submittedName>
        <fullName evidence="2">Uncharacterized protein</fullName>
    </submittedName>
</protein>
<feature type="compositionally biased region" description="Polar residues" evidence="1">
    <location>
        <begin position="1"/>
        <end position="23"/>
    </location>
</feature>
<keyword evidence="3" id="KW-1185">Reference proteome</keyword>
<dbReference type="EMBL" id="JANPWB010000010">
    <property type="protein sequence ID" value="KAJ1135982.1"/>
    <property type="molecule type" value="Genomic_DNA"/>
</dbReference>
<comment type="caution">
    <text evidence="2">The sequence shown here is derived from an EMBL/GenBank/DDBJ whole genome shotgun (WGS) entry which is preliminary data.</text>
</comment>
<evidence type="ECO:0000313" key="3">
    <source>
        <dbReference type="Proteomes" id="UP001066276"/>
    </source>
</evidence>
<dbReference type="Proteomes" id="UP001066276">
    <property type="component" value="Chromosome 6"/>
</dbReference>
<proteinExistence type="predicted"/>
<gene>
    <name evidence="2" type="ORF">NDU88_002409</name>
</gene>
<evidence type="ECO:0000313" key="2">
    <source>
        <dbReference type="EMBL" id="KAJ1135982.1"/>
    </source>
</evidence>
<name>A0AAV7Q8S2_PLEWA</name>
<evidence type="ECO:0000256" key="1">
    <source>
        <dbReference type="SAM" id="MobiDB-lite"/>
    </source>
</evidence>
<dbReference type="AlphaFoldDB" id="A0AAV7Q8S2"/>
<accession>A0AAV7Q8S2</accession>
<reference evidence="2" key="1">
    <citation type="journal article" date="2022" name="bioRxiv">
        <title>Sequencing and chromosome-scale assembly of the giantPleurodeles waltlgenome.</title>
        <authorList>
            <person name="Brown T."/>
            <person name="Elewa A."/>
            <person name="Iarovenko S."/>
            <person name="Subramanian E."/>
            <person name="Araus A.J."/>
            <person name="Petzold A."/>
            <person name="Susuki M."/>
            <person name="Suzuki K.-i.T."/>
            <person name="Hayashi T."/>
            <person name="Toyoda A."/>
            <person name="Oliveira C."/>
            <person name="Osipova E."/>
            <person name="Leigh N.D."/>
            <person name="Simon A."/>
            <person name="Yun M.H."/>
        </authorList>
    </citation>
    <scope>NUCLEOTIDE SEQUENCE</scope>
    <source>
        <strain evidence="2">20211129_DDA</strain>
        <tissue evidence="2">Liver</tissue>
    </source>
</reference>
<feature type="compositionally biased region" description="Basic and acidic residues" evidence="1">
    <location>
        <begin position="24"/>
        <end position="49"/>
    </location>
</feature>
<sequence>MRDGSNIGTPSESTTLEEGSATETKLEARGGEKEESDRCRSRPHGRELRSGNGKLLVRERADERAEATKKERNRTLKPARGNATV</sequence>